<comment type="caution">
    <text evidence="2">The sequence shown here is derived from an EMBL/GenBank/DDBJ whole genome shotgun (WGS) entry which is preliminary data.</text>
</comment>
<keyword evidence="3" id="KW-1185">Reference proteome</keyword>
<dbReference type="AlphaFoldDB" id="A0AAV3PRU4"/>
<proteinExistence type="predicted"/>
<sequence>MDQVERRHRHIVDTGLTLLAHAGLDFKYWQYAFQIAVFLINRIPSSLDIQNGVLNGDLTEAVYMQQLPGFASESDSTWVCKLNKYLLKQAPRAWFDCLQTFLTRYGFTTSKADSSLFIYRHGDVSMFMLVYVHDIIVTGSHVSHVNQFISTLSKAFVLRDLGDLDFYLGISLTKSAGGSLFLSQRLYC</sequence>
<name>A0AAV3PRU4_LITER</name>
<reference evidence="2 3" key="1">
    <citation type="submission" date="2024-01" db="EMBL/GenBank/DDBJ databases">
        <title>The complete chloroplast genome sequence of Lithospermum erythrorhizon: insights into the phylogenetic relationship among Boraginaceae species and the maternal lineages of purple gromwells.</title>
        <authorList>
            <person name="Okada T."/>
            <person name="Watanabe K."/>
        </authorList>
    </citation>
    <scope>NUCLEOTIDE SEQUENCE [LARGE SCALE GENOMIC DNA]</scope>
</reference>
<feature type="domain" description="Reverse transcriptase Ty1/copia-type" evidence="1">
    <location>
        <begin position="45"/>
        <end position="179"/>
    </location>
</feature>
<evidence type="ECO:0000259" key="1">
    <source>
        <dbReference type="Pfam" id="PF07727"/>
    </source>
</evidence>
<evidence type="ECO:0000313" key="2">
    <source>
        <dbReference type="EMBL" id="GAA0154254.1"/>
    </source>
</evidence>
<dbReference type="EMBL" id="BAABME010033863">
    <property type="protein sequence ID" value="GAA0154254.1"/>
    <property type="molecule type" value="Genomic_DNA"/>
</dbReference>
<dbReference type="Pfam" id="PF07727">
    <property type="entry name" value="RVT_2"/>
    <property type="match status" value="1"/>
</dbReference>
<accession>A0AAV3PRU4</accession>
<organism evidence="2 3">
    <name type="scientific">Lithospermum erythrorhizon</name>
    <name type="common">Purple gromwell</name>
    <name type="synonym">Lithospermum officinale var. erythrorhizon</name>
    <dbReference type="NCBI Taxonomy" id="34254"/>
    <lineage>
        <taxon>Eukaryota</taxon>
        <taxon>Viridiplantae</taxon>
        <taxon>Streptophyta</taxon>
        <taxon>Embryophyta</taxon>
        <taxon>Tracheophyta</taxon>
        <taxon>Spermatophyta</taxon>
        <taxon>Magnoliopsida</taxon>
        <taxon>eudicotyledons</taxon>
        <taxon>Gunneridae</taxon>
        <taxon>Pentapetalae</taxon>
        <taxon>asterids</taxon>
        <taxon>lamiids</taxon>
        <taxon>Boraginales</taxon>
        <taxon>Boraginaceae</taxon>
        <taxon>Boraginoideae</taxon>
        <taxon>Lithospermeae</taxon>
        <taxon>Lithospermum</taxon>
    </lineage>
</organism>
<dbReference type="Proteomes" id="UP001454036">
    <property type="component" value="Unassembled WGS sequence"/>
</dbReference>
<gene>
    <name evidence="2" type="ORF">LIER_43267</name>
</gene>
<dbReference type="InterPro" id="IPR013103">
    <property type="entry name" value="RVT_2"/>
</dbReference>
<protein>
    <recommendedName>
        <fullName evidence="1">Reverse transcriptase Ty1/copia-type domain-containing protein</fullName>
    </recommendedName>
</protein>
<evidence type="ECO:0000313" key="3">
    <source>
        <dbReference type="Proteomes" id="UP001454036"/>
    </source>
</evidence>